<dbReference type="Gene3D" id="2.40.50.230">
    <property type="entry name" value="Gp5 N-terminal domain"/>
    <property type="match status" value="1"/>
</dbReference>
<reference evidence="1" key="1">
    <citation type="submission" date="2019-02" db="EMBL/GenBank/DDBJ databases">
        <authorList>
            <person name="Gruber-Vodicka R. H."/>
            <person name="Seah K. B. B."/>
        </authorList>
    </citation>
    <scope>NUCLEOTIDE SEQUENCE</scope>
    <source>
        <strain evidence="1">BECK_S313</strain>
    </source>
</reference>
<name>A0A450WK68_9GAMM</name>
<accession>A0A450WK68</accession>
<proteinExistence type="predicted"/>
<gene>
    <name evidence="1" type="ORF">BECKLPF1236B_GA0070989_11173</name>
</gene>
<sequence>MAENTGNCSYKTGIVVDARPGFARVRFPDLDDLLTDWLPMAVGKTLEGKACHTLSPGEHVACLLDAHFDDGCILGALYSDADAPPVNVKTKTHWSFADGGMAEYDTTGGTLSVIAKGQVVVTADGPVTVKAPSVTIDAPEVRCEGDLLVEGKLTYQGGMAGSGGDTTAVIQGDVHVTGTLIDEGGNTNHHSHS</sequence>
<organism evidence="1">
    <name type="scientific">Candidatus Kentrum sp. LPFa</name>
    <dbReference type="NCBI Taxonomy" id="2126335"/>
    <lineage>
        <taxon>Bacteria</taxon>
        <taxon>Pseudomonadati</taxon>
        <taxon>Pseudomonadota</taxon>
        <taxon>Gammaproteobacteria</taxon>
        <taxon>Candidatus Kentrum</taxon>
    </lineage>
</organism>
<dbReference type="AlphaFoldDB" id="A0A450WK68"/>
<dbReference type="EMBL" id="CAADFK010000117">
    <property type="protein sequence ID" value="VFK17430.1"/>
    <property type="molecule type" value="Genomic_DNA"/>
</dbReference>
<dbReference type="Gene3D" id="6.20.150.10">
    <property type="match status" value="1"/>
</dbReference>
<dbReference type="NCBIfam" id="TIGR01644">
    <property type="entry name" value="phage_P2_V"/>
    <property type="match status" value="1"/>
</dbReference>
<dbReference type="InterPro" id="IPR013046">
    <property type="entry name" value="GpV/Gp45"/>
</dbReference>
<dbReference type="InterPro" id="IPR037026">
    <property type="entry name" value="Vgr_OB-fold_dom_sf"/>
</dbReference>
<evidence type="ECO:0000313" key="1">
    <source>
        <dbReference type="EMBL" id="VFK17430.1"/>
    </source>
</evidence>
<protein>
    <submittedName>
        <fullName evidence="1">Phage baseplate assembly protein V</fullName>
    </submittedName>
</protein>